<proteinExistence type="predicted"/>
<dbReference type="Proteomes" id="UP000790787">
    <property type="component" value="Chromosome 8"/>
</dbReference>
<dbReference type="RefSeq" id="XP_075076874.1">
    <property type="nucleotide sequence ID" value="XM_075220773.1"/>
</dbReference>
<name>A0AC58RVX4_TOBAC</name>
<reference evidence="2" key="2">
    <citation type="submission" date="2025-08" db="UniProtKB">
        <authorList>
            <consortium name="RefSeq"/>
        </authorList>
    </citation>
    <scope>IDENTIFICATION</scope>
    <source>
        <tissue evidence="2">Leaf</tissue>
    </source>
</reference>
<protein>
    <submittedName>
        <fullName evidence="2">Uncharacterized protein LOC142163483</fullName>
    </submittedName>
</protein>
<evidence type="ECO:0000313" key="1">
    <source>
        <dbReference type="Proteomes" id="UP000790787"/>
    </source>
</evidence>
<reference evidence="1" key="1">
    <citation type="journal article" date="2014" name="Nat. Commun.">
        <title>The tobacco genome sequence and its comparison with those of tomato and potato.</title>
        <authorList>
            <person name="Sierro N."/>
            <person name="Battey J.N."/>
            <person name="Ouadi S."/>
            <person name="Bakaher N."/>
            <person name="Bovet L."/>
            <person name="Willig A."/>
            <person name="Goepfert S."/>
            <person name="Peitsch M.C."/>
            <person name="Ivanov N.V."/>
        </authorList>
    </citation>
    <scope>NUCLEOTIDE SEQUENCE [LARGE SCALE GENOMIC DNA]</scope>
</reference>
<accession>A0AC58RVX4</accession>
<organism evidence="1 2">
    <name type="scientific">Nicotiana tabacum</name>
    <name type="common">Common tobacco</name>
    <dbReference type="NCBI Taxonomy" id="4097"/>
    <lineage>
        <taxon>Eukaryota</taxon>
        <taxon>Viridiplantae</taxon>
        <taxon>Streptophyta</taxon>
        <taxon>Embryophyta</taxon>
        <taxon>Tracheophyta</taxon>
        <taxon>Spermatophyta</taxon>
        <taxon>Magnoliopsida</taxon>
        <taxon>eudicotyledons</taxon>
        <taxon>Gunneridae</taxon>
        <taxon>Pentapetalae</taxon>
        <taxon>asterids</taxon>
        <taxon>lamiids</taxon>
        <taxon>Solanales</taxon>
        <taxon>Solanaceae</taxon>
        <taxon>Nicotianoideae</taxon>
        <taxon>Nicotianeae</taxon>
        <taxon>Nicotiana</taxon>
    </lineage>
</organism>
<keyword evidence="1" id="KW-1185">Reference proteome</keyword>
<evidence type="ECO:0000313" key="2">
    <source>
        <dbReference type="RefSeq" id="XP_075076874.1"/>
    </source>
</evidence>
<gene>
    <name evidence="2" type="primary">LOC142163483</name>
</gene>
<sequence length="163" mass="18593">MVGILIIRDLRVLVVKVRRVKDKLMAIKLVVGGEDHLVTFQSSLAKTQIDYLLLQKCDRSLCMDCKVIPSENLTTQHRLLVMDLEIVRKRKKWDMYGQPRIRWCALTYDKAQELGQKALAMGAWRISGDASCMWTTTIECIRLATRELLGVSKGFSGGHKGDW</sequence>